<keyword evidence="3" id="KW-1185">Reference proteome</keyword>
<evidence type="ECO:0000313" key="3">
    <source>
        <dbReference type="Proteomes" id="UP001059672"/>
    </source>
</evidence>
<organism evidence="2 3">
    <name type="scientific">Pseudomonas benzenivorans</name>
    <dbReference type="NCBI Taxonomy" id="556533"/>
    <lineage>
        <taxon>Bacteria</taxon>
        <taxon>Pseudomonadati</taxon>
        <taxon>Pseudomonadota</taxon>
        <taxon>Gammaproteobacteria</taxon>
        <taxon>Pseudomonadales</taxon>
        <taxon>Pseudomonadaceae</taxon>
        <taxon>Pseudomonas</taxon>
    </lineage>
</organism>
<gene>
    <name evidence="2" type="ORF">KDW96_05925</name>
</gene>
<dbReference type="RefSeq" id="WP_255839525.1">
    <property type="nucleotide sequence ID" value="NZ_CP073346.1"/>
</dbReference>
<dbReference type="Gene3D" id="3.30.1390.10">
    <property type="match status" value="1"/>
</dbReference>
<feature type="transmembrane region" description="Helical" evidence="1">
    <location>
        <begin position="66"/>
        <end position="84"/>
    </location>
</feature>
<dbReference type="InterPro" id="IPR014719">
    <property type="entry name" value="Ribosomal_bL12_C/ClpS-like"/>
</dbReference>
<dbReference type="EMBL" id="CP073346">
    <property type="protein sequence ID" value="UTW08852.1"/>
    <property type="molecule type" value="Genomic_DNA"/>
</dbReference>
<keyword evidence="1" id="KW-1133">Transmembrane helix</keyword>
<evidence type="ECO:0008006" key="4">
    <source>
        <dbReference type="Google" id="ProtNLM"/>
    </source>
</evidence>
<keyword evidence="1" id="KW-0472">Membrane</keyword>
<evidence type="ECO:0000313" key="2">
    <source>
        <dbReference type="EMBL" id="UTW08852.1"/>
    </source>
</evidence>
<protein>
    <recommendedName>
        <fullName evidence="4">Ribosomal protein L7/L12 C-terminal domain-containing protein</fullName>
    </recommendedName>
</protein>
<proteinExistence type="predicted"/>
<sequence>MSQQQDDMPAEVVAALKEGHKIEAIKRLRESRGLDLREAKAEVEAYLHDHPELFAAARGSGRRHGLLFWLLLSLLLGVLLLLFSHRL</sequence>
<name>A0ABY5HBX4_9PSED</name>
<keyword evidence="1" id="KW-0812">Transmembrane</keyword>
<reference evidence="2" key="1">
    <citation type="submission" date="2021-04" db="EMBL/GenBank/DDBJ databases">
        <title>Oceanospirillales bacteria with DddD are important DMSP degraders in coastal seawater.</title>
        <authorList>
            <person name="Liu J."/>
        </authorList>
    </citation>
    <scope>NUCLEOTIDE SEQUENCE</scope>
    <source>
        <strain evidence="2">D13-4</strain>
    </source>
</reference>
<dbReference type="Proteomes" id="UP001059672">
    <property type="component" value="Chromosome"/>
</dbReference>
<evidence type="ECO:0000256" key="1">
    <source>
        <dbReference type="SAM" id="Phobius"/>
    </source>
</evidence>
<accession>A0ABY5HBX4</accession>